<proteinExistence type="predicted"/>
<dbReference type="STRING" id="173990.SAMN05660691_04182"/>
<gene>
    <name evidence="2" type="ORF">SAMN05660691_04182</name>
</gene>
<organism evidence="2 3">
    <name type="scientific">Rheinheimera pacifica</name>
    <dbReference type="NCBI Taxonomy" id="173990"/>
    <lineage>
        <taxon>Bacteria</taxon>
        <taxon>Pseudomonadati</taxon>
        <taxon>Pseudomonadota</taxon>
        <taxon>Gammaproteobacteria</taxon>
        <taxon>Chromatiales</taxon>
        <taxon>Chromatiaceae</taxon>
        <taxon>Rheinheimera</taxon>
    </lineage>
</organism>
<evidence type="ECO:0000313" key="2">
    <source>
        <dbReference type="EMBL" id="SEI14226.1"/>
    </source>
</evidence>
<sequence>MQKGFVEIFEAESALKTLVLCILTIGAYLIYKLYHFSSLINQKTEYKISNLFIGITILLFAIHLGSLIYGLANLHDPTILIGTIGIHIVSSVFDVTWIIVVRNRINLITGSSKGDKLWLKPLITSIFHVIYMQHKINQGLVMAQYNNQILSPANSAGCDVNPLRGFPR</sequence>
<reference evidence="3" key="1">
    <citation type="submission" date="2016-10" db="EMBL/GenBank/DDBJ databases">
        <authorList>
            <person name="Varghese N."/>
            <person name="Submissions S."/>
        </authorList>
    </citation>
    <scope>NUCLEOTIDE SEQUENCE [LARGE SCALE GENOMIC DNA]</scope>
    <source>
        <strain evidence="3">DSM 17616</strain>
    </source>
</reference>
<dbReference type="Proteomes" id="UP000199371">
    <property type="component" value="Unassembled WGS sequence"/>
</dbReference>
<keyword evidence="1" id="KW-0812">Transmembrane</keyword>
<feature type="transmembrane region" description="Helical" evidence="1">
    <location>
        <begin position="51"/>
        <end position="72"/>
    </location>
</feature>
<protein>
    <recommendedName>
        <fullName evidence="4">DUF4234 domain-containing protein</fullName>
    </recommendedName>
</protein>
<keyword evidence="1" id="KW-1133">Transmembrane helix</keyword>
<dbReference type="EMBL" id="FNXF01000038">
    <property type="protein sequence ID" value="SEI14226.1"/>
    <property type="molecule type" value="Genomic_DNA"/>
</dbReference>
<evidence type="ECO:0000313" key="3">
    <source>
        <dbReference type="Proteomes" id="UP000199371"/>
    </source>
</evidence>
<name>A0A1H6NFY4_9GAMM</name>
<evidence type="ECO:0008006" key="4">
    <source>
        <dbReference type="Google" id="ProtNLM"/>
    </source>
</evidence>
<feature type="transmembrane region" description="Helical" evidence="1">
    <location>
        <begin position="13"/>
        <end position="31"/>
    </location>
</feature>
<dbReference type="OrthoDB" id="6265366at2"/>
<accession>A0A1H6NFY4</accession>
<keyword evidence="1" id="KW-0472">Membrane</keyword>
<evidence type="ECO:0000256" key="1">
    <source>
        <dbReference type="SAM" id="Phobius"/>
    </source>
</evidence>
<dbReference type="AlphaFoldDB" id="A0A1H6NFY4"/>
<keyword evidence="3" id="KW-1185">Reference proteome</keyword>
<feature type="transmembrane region" description="Helical" evidence="1">
    <location>
        <begin position="78"/>
        <end position="101"/>
    </location>
</feature>
<dbReference type="RefSeq" id="WP_092797205.1">
    <property type="nucleotide sequence ID" value="NZ_FNXF01000038.1"/>
</dbReference>